<reference evidence="1" key="1">
    <citation type="submission" date="2014-09" db="EMBL/GenBank/DDBJ databases">
        <authorList>
            <person name="Magalhaes I.L.F."/>
            <person name="Oliveira U."/>
            <person name="Santos F.R."/>
            <person name="Vidigal T.H.D.A."/>
            <person name="Brescovit A.D."/>
            <person name="Santos A.J."/>
        </authorList>
    </citation>
    <scope>NUCLEOTIDE SEQUENCE</scope>
    <source>
        <tissue evidence="1">Shoot tissue taken approximately 20 cm above the soil surface</tissue>
    </source>
</reference>
<dbReference type="EMBL" id="GBRH01262922">
    <property type="protein sequence ID" value="JAD34973.1"/>
    <property type="molecule type" value="Transcribed_RNA"/>
</dbReference>
<name>A0A0A8ZBA1_ARUDO</name>
<evidence type="ECO:0000313" key="1">
    <source>
        <dbReference type="EMBL" id="JAD34973.1"/>
    </source>
</evidence>
<dbReference type="AlphaFoldDB" id="A0A0A8ZBA1"/>
<organism evidence="1">
    <name type="scientific">Arundo donax</name>
    <name type="common">Giant reed</name>
    <name type="synonym">Donax arundinaceus</name>
    <dbReference type="NCBI Taxonomy" id="35708"/>
    <lineage>
        <taxon>Eukaryota</taxon>
        <taxon>Viridiplantae</taxon>
        <taxon>Streptophyta</taxon>
        <taxon>Embryophyta</taxon>
        <taxon>Tracheophyta</taxon>
        <taxon>Spermatophyta</taxon>
        <taxon>Magnoliopsida</taxon>
        <taxon>Liliopsida</taxon>
        <taxon>Poales</taxon>
        <taxon>Poaceae</taxon>
        <taxon>PACMAD clade</taxon>
        <taxon>Arundinoideae</taxon>
        <taxon>Arundineae</taxon>
        <taxon>Arundo</taxon>
    </lineage>
</organism>
<reference evidence="1" key="2">
    <citation type="journal article" date="2015" name="Data Brief">
        <title>Shoot transcriptome of the giant reed, Arundo donax.</title>
        <authorList>
            <person name="Barrero R.A."/>
            <person name="Guerrero F.D."/>
            <person name="Moolhuijzen P."/>
            <person name="Goolsby J.A."/>
            <person name="Tidwell J."/>
            <person name="Bellgard S.E."/>
            <person name="Bellgard M.I."/>
        </authorList>
    </citation>
    <scope>NUCLEOTIDE SEQUENCE</scope>
    <source>
        <tissue evidence="1">Shoot tissue taken approximately 20 cm above the soil surface</tissue>
    </source>
</reference>
<accession>A0A0A8ZBA1</accession>
<sequence length="80" mass="8674">MNANIARNGRNMDSCSAINGSNALRRKETMLAAQLSGEEGRRRGEWHSCKKWLGIACGIGIARPRHSPRAIPARSSSRGA</sequence>
<protein>
    <submittedName>
        <fullName evidence="1">Uncharacterized protein</fullName>
    </submittedName>
</protein>
<proteinExistence type="predicted"/>